<dbReference type="PANTHER" id="PTHR43685">
    <property type="entry name" value="GLYCOSYLTRANSFERASE"/>
    <property type="match status" value="1"/>
</dbReference>
<proteinExistence type="predicted"/>
<dbReference type="Proteomes" id="UP001056201">
    <property type="component" value="Chromosome 2"/>
</dbReference>
<organism evidence="2 3">
    <name type="scientific">Aquincola tertiaricarbonis</name>
    <dbReference type="NCBI Taxonomy" id="391953"/>
    <lineage>
        <taxon>Bacteria</taxon>
        <taxon>Pseudomonadati</taxon>
        <taxon>Pseudomonadota</taxon>
        <taxon>Betaproteobacteria</taxon>
        <taxon>Burkholderiales</taxon>
        <taxon>Sphaerotilaceae</taxon>
        <taxon>Aquincola</taxon>
    </lineage>
</organism>
<feature type="domain" description="Glycosyltransferase 2-like" evidence="1">
    <location>
        <begin position="3"/>
        <end position="167"/>
    </location>
</feature>
<evidence type="ECO:0000313" key="2">
    <source>
        <dbReference type="EMBL" id="URI09283.1"/>
    </source>
</evidence>
<evidence type="ECO:0000259" key="1">
    <source>
        <dbReference type="Pfam" id="PF00535"/>
    </source>
</evidence>
<accession>A0ABY4S8E4</accession>
<dbReference type="InterPro" id="IPR029044">
    <property type="entry name" value="Nucleotide-diphossugar_trans"/>
</dbReference>
<dbReference type="CDD" id="cd00761">
    <property type="entry name" value="Glyco_tranf_GTA_type"/>
    <property type="match status" value="1"/>
</dbReference>
<dbReference type="InterPro" id="IPR050834">
    <property type="entry name" value="Glycosyltransf_2"/>
</dbReference>
<protein>
    <submittedName>
        <fullName evidence="2">Glycosyltransferase family 2 protein</fullName>
    </submittedName>
</protein>
<dbReference type="Pfam" id="PF00535">
    <property type="entry name" value="Glycos_transf_2"/>
    <property type="match status" value="1"/>
</dbReference>
<sequence>MFSVVIITHNRPEELLRAVASVASQTVQPHEIVVVDDASSPPVDAVALQSRTGPVPLRVVRHESPRGPSGARNAGIEAASQDWIAFLDDDDEFDAMKIEALRNDIAARPDSDVLYHPALILMVNEDVRYASQPVALPEGRAGFRALLVKNLIGGTSMVAARRQALRDAGGFDEQLRAFEDYELWLRMARRGQRLRLLDRVLTRYYHVTRKRSVTKSQDAGMGAFLAIEARYQADYDSLTPQERRAHALWRYDTITHRAILNLRYRETLASVAQTLRLFRQPKYVLILAAACLGPRFLIRLKARMARRLPAAASTPTA</sequence>
<keyword evidence="3" id="KW-1185">Reference proteome</keyword>
<dbReference type="PANTHER" id="PTHR43685:SF2">
    <property type="entry name" value="GLYCOSYLTRANSFERASE 2-LIKE DOMAIN-CONTAINING PROTEIN"/>
    <property type="match status" value="1"/>
</dbReference>
<dbReference type="InterPro" id="IPR001173">
    <property type="entry name" value="Glyco_trans_2-like"/>
</dbReference>
<dbReference type="EMBL" id="CP097636">
    <property type="protein sequence ID" value="URI09283.1"/>
    <property type="molecule type" value="Genomic_DNA"/>
</dbReference>
<dbReference type="Gene3D" id="3.90.550.10">
    <property type="entry name" value="Spore Coat Polysaccharide Biosynthesis Protein SpsA, Chain A"/>
    <property type="match status" value="1"/>
</dbReference>
<reference evidence="2" key="1">
    <citation type="submission" date="2022-05" db="EMBL/GenBank/DDBJ databases">
        <title>An RpoN-dependent PEP-CTERM gene is involved in floc formation of an Aquincola tertiaricarbonis strain.</title>
        <authorList>
            <person name="Qiu D."/>
            <person name="Xia M."/>
        </authorList>
    </citation>
    <scope>NUCLEOTIDE SEQUENCE</scope>
    <source>
        <strain evidence="2">RN12</strain>
    </source>
</reference>
<dbReference type="SUPFAM" id="SSF53448">
    <property type="entry name" value="Nucleotide-diphospho-sugar transferases"/>
    <property type="match status" value="1"/>
</dbReference>
<evidence type="ECO:0000313" key="3">
    <source>
        <dbReference type="Proteomes" id="UP001056201"/>
    </source>
</evidence>
<gene>
    <name evidence="2" type="ORF">MW290_27340</name>
</gene>
<dbReference type="RefSeq" id="WP_250197514.1">
    <property type="nucleotide sequence ID" value="NZ_CP097636.1"/>
</dbReference>
<name>A0ABY4S8E4_AQUTE</name>